<dbReference type="PROSITE" id="PS51186">
    <property type="entry name" value="GNAT"/>
    <property type="match status" value="1"/>
</dbReference>
<dbReference type="Pfam" id="PF00583">
    <property type="entry name" value="Acetyltransf_1"/>
    <property type="match status" value="1"/>
</dbReference>
<keyword evidence="3" id="KW-1185">Reference proteome</keyword>
<dbReference type="Proteomes" id="UP000250369">
    <property type="component" value="Unassembled WGS sequence"/>
</dbReference>
<name>A0A329M127_9BACL</name>
<feature type="domain" description="N-acetyltransferase" evidence="1">
    <location>
        <begin position="1"/>
        <end position="138"/>
    </location>
</feature>
<dbReference type="EMBL" id="QMFB01000029">
    <property type="protein sequence ID" value="RAV13624.1"/>
    <property type="molecule type" value="Genomic_DNA"/>
</dbReference>
<sequence>MNRILSPKGYELDGEMKCYGEDPTVSIAQSKIEKNWTIKAIYSDDVMVGFTMFGYSIKNGFHEICRLMIDHRYQQRGYGKKALQQVINVMRSQYNNPEIYLSFHSDNLVAKVLYEKTGFENTGKIIDNEILYLLRPLD</sequence>
<dbReference type="AlphaFoldDB" id="A0A329M127"/>
<dbReference type="InterPro" id="IPR000182">
    <property type="entry name" value="GNAT_dom"/>
</dbReference>
<accession>A0A329M127</accession>
<keyword evidence="2" id="KW-0808">Transferase</keyword>
<proteinExistence type="predicted"/>
<dbReference type="Gene3D" id="3.40.630.30">
    <property type="match status" value="1"/>
</dbReference>
<reference evidence="2 3" key="1">
    <citation type="journal article" date="2009" name="Int. J. Syst. Evol. Microbiol.">
        <title>Paenibacillus contaminans sp. nov., isolated from a contaminated laboratory plate.</title>
        <authorList>
            <person name="Chou J.H."/>
            <person name="Lee J.H."/>
            <person name="Lin M.C."/>
            <person name="Chang P.S."/>
            <person name="Arun A.B."/>
            <person name="Young C.C."/>
            <person name="Chen W.M."/>
        </authorList>
    </citation>
    <scope>NUCLEOTIDE SEQUENCE [LARGE SCALE GENOMIC DNA]</scope>
    <source>
        <strain evidence="2 3">CKOBP-6</strain>
    </source>
</reference>
<organism evidence="2 3">
    <name type="scientific">Paenibacillus contaminans</name>
    <dbReference type="NCBI Taxonomy" id="450362"/>
    <lineage>
        <taxon>Bacteria</taxon>
        <taxon>Bacillati</taxon>
        <taxon>Bacillota</taxon>
        <taxon>Bacilli</taxon>
        <taxon>Bacillales</taxon>
        <taxon>Paenibacillaceae</taxon>
        <taxon>Paenibacillus</taxon>
    </lineage>
</organism>
<dbReference type="GO" id="GO:0016747">
    <property type="term" value="F:acyltransferase activity, transferring groups other than amino-acyl groups"/>
    <property type="evidence" value="ECO:0007669"/>
    <property type="project" value="InterPro"/>
</dbReference>
<dbReference type="SUPFAM" id="SSF55729">
    <property type="entry name" value="Acyl-CoA N-acyltransferases (Nat)"/>
    <property type="match status" value="1"/>
</dbReference>
<evidence type="ECO:0000313" key="2">
    <source>
        <dbReference type="EMBL" id="RAV13624.1"/>
    </source>
</evidence>
<evidence type="ECO:0000313" key="3">
    <source>
        <dbReference type="Proteomes" id="UP000250369"/>
    </source>
</evidence>
<gene>
    <name evidence="2" type="ORF">DQG23_33065</name>
</gene>
<evidence type="ECO:0000259" key="1">
    <source>
        <dbReference type="PROSITE" id="PS51186"/>
    </source>
</evidence>
<dbReference type="CDD" id="cd04301">
    <property type="entry name" value="NAT_SF"/>
    <property type="match status" value="1"/>
</dbReference>
<dbReference type="OrthoDB" id="9127144at2"/>
<dbReference type="RefSeq" id="WP_113035301.1">
    <property type="nucleotide sequence ID" value="NZ_QMFB01000029.1"/>
</dbReference>
<comment type="caution">
    <text evidence="2">The sequence shown here is derived from an EMBL/GenBank/DDBJ whole genome shotgun (WGS) entry which is preliminary data.</text>
</comment>
<dbReference type="InterPro" id="IPR016181">
    <property type="entry name" value="Acyl_CoA_acyltransferase"/>
</dbReference>
<protein>
    <submittedName>
        <fullName evidence="2">GNAT family N-acetyltransferase</fullName>
    </submittedName>
</protein>